<evidence type="ECO:0000256" key="1">
    <source>
        <dbReference type="ARBA" id="ARBA00022801"/>
    </source>
</evidence>
<accession>A0A9P3GSX8</accession>
<comment type="similarity">
    <text evidence="2">Belongs to the AB hydrolase superfamily. Epoxide hydrolase family.</text>
</comment>
<keyword evidence="5" id="KW-1185">Reference proteome</keyword>
<dbReference type="SUPFAM" id="SSF53474">
    <property type="entry name" value="alpha/beta-Hydrolases"/>
    <property type="match status" value="1"/>
</dbReference>
<evidence type="ECO:0000259" key="3">
    <source>
        <dbReference type="Pfam" id="PF00561"/>
    </source>
</evidence>
<comment type="caution">
    <text evidence="4">The sequence shown here is derived from an EMBL/GenBank/DDBJ whole genome shotgun (WGS) entry which is preliminary data.</text>
</comment>
<dbReference type="InterPro" id="IPR029058">
    <property type="entry name" value="AB_hydrolase_fold"/>
</dbReference>
<organism evidence="4 5">
    <name type="scientific">Phanerochaete sordida</name>
    <dbReference type="NCBI Taxonomy" id="48140"/>
    <lineage>
        <taxon>Eukaryota</taxon>
        <taxon>Fungi</taxon>
        <taxon>Dikarya</taxon>
        <taxon>Basidiomycota</taxon>
        <taxon>Agaricomycotina</taxon>
        <taxon>Agaricomycetes</taxon>
        <taxon>Polyporales</taxon>
        <taxon>Phanerochaetaceae</taxon>
        <taxon>Phanerochaete</taxon>
    </lineage>
</organism>
<dbReference type="OrthoDB" id="408373at2759"/>
<sequence>MDAVPSKSVVVSRGLEYRYIHAPAQPAKPTLLFCHGFASSARDWHGIAAALHAKGYGVLLPDQLGYGGTAKPRDPAAYLPSLVARDIVDILDAEKLVAVVAVGHDWGAKVISRVGNHFPARIAAYAFFAVPYQPVAPPADFPALLAAQRAKYGYELLGYQVFLGSPEADGIMQAHMDATVSLFYARDPATWRTHLAPSGVLRANLEADWVTPLPDWLAPAERDRTVEFFRRGGFPTAWYTVAVDGTAAADDIRTIPEERRWLPARAPVFFGAAKKDAICLPEIGYEVFAGDAFKDTDVTTREYDADHWFVIYKAQDIAKDLEAWLEKSVLPVLGA</sequence>
<name>A0A9P3GSX8_9APHY</name>
<proteinExistence type="inferred from homology"/>
<dbReference type="Gene3D" id="3.40.50.1820">
    <property type="entry name" value="alpha/beta hydrolase"/>
    <property type="match status" value="1"/>
</dbReference>
<dbReference type="Pfam" id="PF00561">
    <property type="entry name" value="Abhydrolase_1"/>
    <property type="match status" value="1"/>
</dbReference>
<evidence type="ECO:0000313" key="5">
    <source>
        <dbReference type="Proteomes" id="UP000703269"/>
    </source>
</evidence>
<evidence type="ECO:0000313" key="4">
    <source>
        <dbReference type="EMBL" id="GJE98899.1"/>
    </source>
</evidence>
<dbReference type="GO" id="GO:0016787">
    <property type="term" value="F:hydrolase activity"/>
    <property type="evidence" value="ECO:0007669"/>
    <property type="project" value="UniProtKB-KW"/>
</dbReference>
<reference evidence="4 5" key="1">
    <citation type="submission" date="2021-08" db="EMBL/GenBank/DDBJ databases">
        <title>Draft Genome Sequence of Phanerochaete sordida strain YK-624.</title>
        <authorList>
            <person name="Mori T."/>
            <person name="Dohra H."/>
            <person name="Suzuki T."/>
            <person name="Kawagishi H."/>
            <person name="Hirai H."/>
        </authorList>
    </citation>
    <scope>NUCLEOTIDE SEQUENCE [LARGE SCALE GENOMIC DNA]</scope>
    <source>
        <strain evidence="4 5">YK-624</strain>
    </source>
</reference>
<keyword evidence="1 4" id="KW-0378">Hydrolase</keyword>
<dbReference type="PANTHER" id="PTHR43329">
    <property type="entry name" value="EPOXIDE HYDROLASE"/>
    <property type="match status" value="1"/>
</dbReference>
<dbReference type="InterPro" id="IPR000639">
    <property type="entry name" value="Epox_hydrolase-like"/>
</dbReference>
<dbReference type="EMBL" id="BPQB01000096">
    <property type="protein sequence ID" value="GJE98899.1"/>
    <property type="molecule type" value="Genomic_DNA"/>
</dbReference>
<protein>
    <submittedName>
        <fullName evidence="4">Alpha/beta hydrolase</fullName>
    </submittedName>
</protein>
<gene>
    <name evidence="4" type="ORF">PsYK624_151350</name>
</gene>
<dbReference type="PRINTS" id="PR00412">
    <property type="entry name" value="EPOXHYDRLASE"/>
</dbReference>
<dbReference type="InterPro" id="IPR000073">
    <property type="entry name" value="AB_hydrolase_1"/>
</dbReference>
<feature type="domain" description="AB hydrolase-1" evidence="3">
    <location>
        <begin position="29"/>
        <end position="152"/>
    </location>
</feature>
<dbReference type="AlphaFoldDB" id="A0A9P3GSX8"/>
<dbReference type="Proteomes" id="UP000703269">
    <property type="component" value="Unassembled WGS sequence"/>
</dbReference>
<evidence type="ECO:0000256" key="2">
    <source>
        <dbReference type="ARBA" id="ARBA00038334"/>
    </source>
</evidence>